<keyword evidence="4" id="KW-1185">Reference proteome</keyword>
<feature type="region of interest" description="Disordered" evidence="1">
    <location>
        <begin position="44"/>
        <end position="79"/>
    </location>
</feature>
<dbReference type="InterPro" id="IPR003347">
    <property type="entry name" value="JmjC_dom"/>
</dbReference>
<evidence type="ECO:0000313" key="4">
    <source>
        <dbReference type="Proteomes" id="UP000015354"/>
    </source>
</evidence>
<sequence length="517" mass="58703">MREFVFHNRPCIIVGAIDNWPAMAKWRDDAYLFDFDKQLPLVEKEVETDKEEEEEEEEEGEEEEEEEEQEEEKPKGKTVLAPKTVTVALTPNGRADAMTYVLYDRDDIVAHHGEDEAEEKKKKRLDRICDGAEAKKNAVSLWETHPLLSPEDAANPNVRQEKIFMYASEVQVTLRELYHLLRSSPVQPPSAAPMYIDMRQYKQSAAAANNVVVAYAQLQNNCLETEYTHLHRDILPNVKAFGESVFGFEKPEASNFWVGIPASVSSFHQDWVENLYCVVRGVKEFILIPPWECVFLPKPTVPAARFGLDKSASGFCRASAAAADARPLHFVFEPFPAKDRTTVPWIDFDITAAMCEADAEAANARYQQKEQHDDAAHETEEGEDDDEAAANGVVMRELMKRVDEAAARKPKLQTPAAPPPDQEERRHRCLHPLVANVRPGETLYLPAMWGHRVGQHADDTDIRARARWRVGQQQQQQQQEKEEAAPPLPLIVAVNYWYDMSFVNPSVVLLNEFGLLL</sequence>
<feature type="region of interest" description="Disordered" evidence="1">
    <location>
        <begin position="363"/>
        <end position="389"/>
    </location>
</feature>
<evidence type="ECO:0000259" key="2">
    <source>
        <dbReference type="PROSITE" id="PS51184"/>
    </source>
</evidence>
<protein>
    <recommendedName>
        <fullName evidence="2">JmjC domain-containing protein</fullName>
    </recommendedName>
</protein>
<feature type="domain" description="JmjC" evidence="2">
    <location>
        <begin position="214"/>
        <end position="513"/>
    </location>
</feature>
<dbReference type="InterPro" id="IPR041667">
    <property type="entry name" value="Cupin_8"/>
</dbReference>
<dbReference type="Pfam" id="PF13621">
    <property type="entry name" value="Cupin_8"/>
    <property type="match status" value="1"/>
</dbReference>
<evidence type="ECO:0000313" key="3">
    <source>
        <dbReference type="EMBL" id="EPY21339.1"/>
    </source>
</evidence>
<comment type="caution">
    <text evidence="3">The sequence shown here is derived from an EMBL/GenBank/DDBJ whole genome shotgun (WGS) entry which is preliminary data.</text>
</comment>
<evidence type="ECO:0000256" key="1">
    <source>
        <dbReference type="SAM" id="MobiDB-lite"/>
    </source>
</evidence>
<reference evidence="3 4" key="1">
    <citation type="journal article" date="2013" name="PLoS ONE">
        <title>Predicting the Proteins of Angomonas deanei, Strigomonas culicis and Their Respective Endosymbionts Reveals New Aspects of the Trypanosomatidae Family.</title>
        <authorList>
            <person name="Motta M.C."/>
            <person name="Martins A.C."/>
            <person name="de Souza S.S."/>
            <person name="Catta-Preta C.M."/>
            <person name="Silva R."/>
            <person name="Klein C.C."/>
            <person name="de Almeida L.G."/>
            <person name="de Lima Cunha O."/>
            <person name="Ciapina L.P."/>
            <person name="Brocchi M."/>
            <person name="Colabardini A.C."/>
            <person name="de Araujo Lima B."/>
            <person name="Machado C.R."/>
            <person name="de Almeida Soares C.M."/>
            <person name="Probst C.M."/>
            <person name="de Menezes C.B."/>
            <person name="Thompson C.E."/>
            <person name="Bartholomeu D.C."/>
            <person name="Gradia D.F."/>
            <person name="Pavoni D.P."/>
            <person name="Grisard E.C."/>
            <person name="Fantinatti-Garboggini F."/>
            <person name="Marchini F.K."/>
            <person name="Rodrigues-Luiz G.F."/>
            <person name="Wagner G."/>
            <person name="Goldman G.H."/>
            <person name="Fietto J.L."/>
            <person name="Elias M.C."/>
            <person name="Goldman M.H."/>
            <person name="Sagot M.F."/>
            <person name="Pereira M."/>
            <person name="Stoco P.H."/>
            <person name="de Mendonca-Neto R.P."/>
            <person name="Teixeira S.M."/>
            <person name="Maciel T.E."/>
            <person name="de Oliveira Mendes T.A."/>
            <person name="Urmenyi T.P."/>
            <person name="de Souza W."/>
            <person name="Schenkman S."/>
            <person name="de Vasconcelos A.T."/>
        </authorList>
    </citation>
    <scope>NUCLEOTIDE SEQUENCE [LARGE SCALE GENOMIC DNA]</scope>
</reference>
<dbReference type="PANTHER" id="PTHR12461">
    <property type="entry name" value="HYPOXIA-INDUCIBLE FACTOR 1 ALPHA INHIBITOR-RELATED"/>
    <property type="match status" value="1"/>
</dbReference>
<organism evidence="3 4">
    <name type="scientific">Strigomonas culicis</name>
    <dbReference type="NCBI Taxonomy" id="28005"/>
    <lineage>
        <taxon>Eukaryota</taxon>
        <taxon>Discoba</taxon>
        <taxon>Euglenozoa</taxon>
        <taxon>Kinetoplastea</taxon>
        <taxon>Metakinetoplastina</taxon>
        <taxon>Trypanosomatida</taxon>
        <taxon>Trypanosomatidae</taxon>
        <taxon>Strigomonadinae</taxon>
        <taxon>Strigomonas</taxon>
    </lineage>
</organism>
<dbReference type="Proteomes" id="UP000015354">
    <property type="component" value="Unassembled WGS sequence"/>
</dbReference>
<dbReference type="EMBL" id="ATMH01008587">
    <property type="protein sequence ID" value="EPY21339.1"/>
    <property type="molecule type" value="Genomic_DNA"/>
</dbReference>
<dbReference type="AlphaFoldDB" id="S9TXK6"/>
<dbReference type="OrthoDB" id="415358at2759"/>
<dbReference type="SUPFAM" id="SSF51197">
    <property type="entry name" value="Clavaminate synthase-like"/>
    <property type="match status" value="1"/>
</dbReference>
<dbReference type="Gene3D" id="2.60.120.10">
    <property type="entry name" value="Jelly Rolls"/>
    <property type="match status" value="3"/>
</dbReference>
<feature type="compositionally biased region" description="Basic and acidic residues" evidence="1">
    <location>
        <begin position="367"/>
        <end position="379"/>
    </location>
</feature>
<proteinExistence type="predicted"/>
<dbReference type="PANTHER" id="PTHR12461:SF99">
    <property type="entry name" value="BIFUNCTIONAL PEPTIDASE AND (3S)-LYSYL HYDROXYLASE JMJD7"/>
    <property type="match status" value="1"/>
</dbReference>
<gene>
    <name evidence="3" type="ORF">STCU_08587</name>
</gene>
<dbReference type="PROSITE" id="PS51184">
    <property type="entry name" value="JMJC"/>
    <property type="match status" value="1"/>
</dbReference>
<name>S9TXK6_9TRYP</name>
<dbReference type="InterPro" id="IPR014710">
    <property type="entry name" value="RmlC-like_jellyroll"/>
</dbReference>
<accession>S9TXK6</accession>
<feature type="compositionally biased region" description="Acidic residues" evidence="1">
    <location>
        <begin position="48"/>
        <end position="71"/>
    </location>
</feature>
<feature type="region of interest" description="Disordered" evidence="1">
    <location>
        <begin position="405"/>
        <end position="425"/>
    </location>
</feature>